<evidence type="ECO:0000256" key="7">
    <source>
        <dbReference type="ARBA" id="ARBA00023010"/>
    </source>
</evidence>
<keyword evidence="3 9" id="KW-1003">Cell membrane</keyword>
<dbReference type="STRING" id="1348657.M622_18310"/>
<dbReference type="GO" id="GO:0043952">
    <property type="term" value="P:protein transport by the Sec complex"/>
    <property type="evidence" value="ECO:0007669"/>
    <property type="project" value="UniProtKB-UniRule"/>
</dbReference>
<evidence type="ECO:0000313" key="10">
    <source>
        <dbReference type="EMBL" id="EPZ14594.1"/>
    </source>
</evidence>
<dbReference type="Pfam" id="PF00584">
    <property type="entry name" value="SecE"/>
    <property type="match status" value="1"/>
</dbReference>
<keyword evidence="4 9" id="KW-0812">Transmembrane</keyword>
<dbReference type="Gene3D" id="1.20.5.1030">
    <property type="entry name" value="Preprotein translocase secy subunit"/>
    <property type="match status" value="1"/>
</dbReference>
<keyword evidence="6 9" id="KW-1133">Transmembrane helix</keyword>
<dbReference type="InterPro" id="IPR005807">
    <property type="entry name" value="SecE_bac"/>
</dbReference>
<name>T0AP34_9RHOO</name>
<reference evidence="10 11" key="1">
    <citation type="submission" date="2013-06" db="EMBL/GenBank/DDBJ databases">
        <title>Draft genome sequence of Thauera terpenica.</title>
        <authorList>
            <person name="Liu B."/>
            <person name="Frostegard A.H."/>
            <person name="Shapleigh J.P."/>
        </authorList>
    </citation>
    <scope>NUCLEOTIDE SEQUENCE [LARGE SCALE GENOMIC DNA]</scope>
    <source>
        <strain evidence="10 11">58Eu</strain>
    </source>
</reference>
<dbReference type="Proteomes" id="UP000015455">
    <property type="component" value="Unassembled WGS sequence"/>
</dbReference>
<organism evidence="10 11">
    <name type="scientific">Thauera terpenica 58Eu</name>
    <dbReference type="NCBI Taxonomy" id="1348657"/>
    <lineage>
        <taxon>Bacteria</taxon>
        <taxon>Pseudomonadati</taxon>
        <taxon>Pseudomonadota</taxon>
        <taxon>Betaproteobacteria</taxon>
        <taxon>Rhodocyclales</taxon>
        <taxon>Zoogloeaceae</taxon>
        <taxon>Thauera</taxon>
    </lineage>
</organism>
<keyword evidence="5 9" id="KW-0653">Protein transport</keyword>
<dbReference type="GO" id="GO:0005886">
    <property type="term" value="C:plasma membrane"/>
    <property type="evidence" value="ECO:0007669"/>
    <property type="project" value="UniProtKB-UniRule"/>
</dbReference>
<comment type="subunit">
    <text evidence="9">Component of the Sec protein translocase complex. Heterotrimer consisting of SecY, SecE and SecG subunits. The heterotrimers can form oligomers, although 1 heterotrimer is thought to be able to translocate proteins. Interacts with the ribosome. Interacts with SecDF, and other proteins may be involved. Interacts with SecA.</text>
</comment>
<dbReference type="EMBL" id="ATJV01000077">
    <property type="protein sequence ID" value="EPZ14594.1"/>
    <property type="molecule type" value="Genomic_DNA"/>
</dbReference>
<proteinExistence type="inferred from homology"/>
<feature type="transmembrane region" description="Helical" evidence="9">
    <location>
        <begin position="7"/>
        <end position="24"/>
    </location>
</feature>
<comment type="subcellular location">
    <subcellularLocation>
        <location evidence="1">Membrane</location>
    </subcellularLocation>
</comment>
<dbReference type="GO" id="GO:0006605">
    <property type="term" value="P:protein targeting"/>
    <property type="evidence" value="ECO:0007669"/>
    <property type="project" value="UniProtKB-UniRule"/>
</dbReference>
<dbReference type="NCBIfam" id="NF004371">
    <property type="entry name" value="PRK05740.1-1"/>
    <property type="match status" value="1"/>
</dbReference>
<dbReference type="PANTHER" id="PTHR33910:SF1">
    <property type="entry name" value="PROTEIN TRANSLOCASE SUBUNIT SECE"/>
    <property type="match status" value="1"/>
</dbReference>
<dbReference type="RefSeq" id="WP_021250324.1">
    <property type="nucleotide sequence ID" value="NZ_ATJV01000077.1"/>
</dbReference>
<keyword evidence="8 9" id="KW-0472">Membrane</keyword>
<comment type="caution">
    <text evidence="9">Lacks conserved residue(s) required for the propagation of feature annotation.</text>
</comment>
<comment type="function">
    <text evidence="9">Essential subunit of the Sec protein translocation channel SecYEG. Clamps together the 2 halves of SecY. May contact the channel plug during translocation.</text>
</comment>
<dbReference type="PATRIC" id="fig|1348657.5.peg.2922"/>
<keyword evidence="2 9" id="KW-0813">Transport</keyword>
<feature type="transmembrane region" description="Helical" evidence="9">
    <location>
        <begin position="78"/>
        <end position="98"/>
    </location>
</feature>
<comment type="similarity">
    <text evidence="9">Belongs to the SecE/SEC61-gamma family.</text>
</comment>
<keyword evidence="11" id="KW-1185">Reference proteome</keyword>
<comment type="caution">
    <text evidence="10">The sequence shown here is derived from an EMBL/GenBank/DDBJ whole genome shotgun (WGS) entry which is preliminary data.</text>
</comment>
<accession>T0AP34</accession>
<dbReference type="GO" id="GO:0065002">
    <property type="term" value="P:intracellular protein transmembrane transport"/>
    <property type="evidence" value="ECO:0007669"/>
    <property type="project" value="UniProtKB-UniRule"/>
</dbReference>
<dbReference type="NCBIfam" id="TIGR00964">
    <property type="entry name" value="secE_bact"/>
    <property type="match status" value="1"/>
</dbReference>
<evidence type="ECO:0000256" key="3">
    <source>
        <dbReference type="ARBA" id="ARBA00022475"/>
    </source>
</evidence>
<protein>
    <recommendedName>
        <fullName evidence="9">Protein translocase subunit SecE</fullName>
    </recommendedName>
</protein>
<keyword evidence="7 9" id="KW-0811">Translocation</keyword>
<evidence type="ECO:0000256" key="9">
    <source>
        <dbReference type="HAMAP-Rule" id="MF_00422"/>
    </source>
</evidence>
<dbReference type="GO" id="GO:0009306">
    <property type="term" value="P:protein secretion"/>
    <property type="evidence" value="ECO:0007669"/>
    <property type="project" value="UniProtKB-UniRule"/>
</dbReference>
<feature type="transmembrane region" description="Helical" evidence="9">
    <location>
        <begin position="30"/>
        <end position="49"/>
    </location>
</feature>
<evidence type="ECO:0000256" key="4">
    <source>
        <dbReference type="ARBA" id="ARBA00022692"/>
    </source>
</evidence>
<evidence type="ECO:0000313" key="11">
    <source>
        <dbReference type="Proteomes" id="UP000015455"/>
    </source>
</evidence>
<dbReference type="InterPro" id="IPR038379">
    <property type="entry name" value="SecE_sf"/>
</dbReference>
<evidence type="ECO:0000256" key="8">
    <source>
        <dbReference type="ARBA" id="ARBA00023136"/>
    </source>
</evidence>
<dbReference type="eggNOG" id="COG0690">
    <property type="taxonomic scope" value="Bacteria"/>
</dbReference>
<evidence type="ECO:0000256" key="6">
    <source>
        <dbReference type="ARBA" id="ARBA00022989"/>
    </source>
</evidence>
<dbReference type="AlphaFoldDB" id="T0AP34"/>
<dbReference type="OrthoDB" id="9806365at2"/>
<gene>
    <name evidence="9" type="primary">secE</name>
    <name evidence="10" type="ORF">M622_18310</name>
</gene>
<dbReference type="GO" id="GO:0008320">
    <property type="term" value="F:protein transmembrane transporter activity"/>
    <property type="evidence" value="ECO:0007669"/>
    <property type="project" value="UniProtKB-UniRule"/>
</dbReference>
<evidence type="ECO:0000256" key="5">
    <source>
        <dbReference type="ARBA" id="ARBA00022927"/>
    </source>
</evidence>
<evidence type="ECO:0000256" key="2">
    <source>
        <dbReference type="ARBA" id="ARBA00022448"/>
    </source>
</evidence>
<dbReference type="PANTHER" id="PTHR33910">
    <property type="entry name" value="PROTEIN TRANSLOCASE SUBUNIT SECE"/>
    <property type="match status" value="1"/>
</dbReference>
<dbReference type="InterPro" id="IPR001901">
    <property type="entry name" value="Translocase_SecE/Sec61-g"/>
</dbReference>
<sequence length="115" mass="12675">MADKLKFALALALLVAGVVGFYLLSEQALVLRVLSVLAGVAAGVAVAWFSEPGRRFVGFAREAITETKKVVWPSRKETVQTTGLVFAFVVVMAIFLWLTDKSLEWVLYDLVLGWK</sequence>
<dbReference type="PRINTS" id="PR01650">
    <property type="entry name" value="SECETRNLCASE"/>
</dbReference>
<evidence type="ECO:0000256" key="1">
    <source>
        <dbReference type="ARBA" id="ARBA00004370"/>
    </source>
</evidence>
<dbReference type="HAMAP" id="MF_00422">
    <property type="entry name" value="SecE"/>
    <property type="match status" value="1"/>
</dbReference>